<dbReference type="Proteomes" id="UP000000305">
    <property type="component" value="Unassembled WGS sequence"/>
</dbReference>
<sequence>MTERPPHFMARNTTLTNNRTFHGSWVDAIEWLSRRLNFSYKIIQTKEAWAETSSRLQRGEFDVVGPPVVMMLGRIRLFDYVGVFEDETSALLTPALTEESSILSTVKPFNQSCG</sequence>
<gene>
    <name evidence="1" type="ORF">DAPPUDRAFT_319611</name>
</gene>
<evidence type="ECO:0000313" key="2">
    <source>
        <dbReference type="Proteomes" id="UP000000305"/>
    </source>
</evidence>
<reference evidence="1 2" key="1">
    <citation type="journal article" date="2011" name="Science">
        <title>The ecoresponsive genome of Daphnia pulex.</title>
        <authorList>
            <person name="Colbourne J.K."/>
            <person name="Pfrender M.E."/>
            <person name="Gilbert D."/>
            <person name="Thomas W.K."/>
            <person name="Tucker A."/>
            <person name="Oakley T.H."/>
            <person name="Tokishita S."/>
            <person name="Aerts A."/>
            <person name="Arnold G.J."/>
            <person name="Basu M.K."/>
            <person name="Bauer D.J."/>
            <person name="Caceres C.E."/>
            <person name="Carmel L."/>
            <person name="Casola C."/>
            <person name="Choi J.H."/>
            <person name="Detter J.C."/>
            <person name="Dong Q."/>
            <person name="Dusheyko S."/>
            <person name="Eads B.D."/>
            <person name="Frohlich T."/>
            <person name="Geiler-Samerotte K.A."/>
            <person name="Gerlach D."/>
            <person name="Hatcher P."/>
            <person name="Jogdeo S."/>
            <person name="Krijgsveld J."/>
            <person name="Kriventseva E.V."/>
            <person name="Kultz D."/>
            <person name="Laforsch C."/>
            <person name="Lindquist E."/>
            <person name="Lopez J."/>
            <person name="Manak J.R."/>
            <person name="Muller J."/>
            <person name="Pangilinan J."/>
            <person name="Patwardhan R.P."/>
            <person name="Pitluck S."/>
            <person name="Pritham E.J."/>
            <person name="Rechtsteiner A."/>
            <person name="Rho M."/>
            <person name="Rogozin I.B."/>
            <person name="Sakarya O."/>
            <person name="Salamov A."/>
            <person name="Schaack S."/>
            <person name="Shapiro H."/>
            <person name="Shiga Y."/>
            <person name="Skalitzky C."/>
            <person name="Smith Z."/>
            <person name="Souvorov A."/>
            <person name="Sung W."/>
            <person name="Tang Z."/>
            <person name="Tsuchiya D."/>
            <person name="Tu H."/>
            <person name="Vos H."/>
            <person name="Wang M."/>
            <person name="Wolf Y.I."/>
            <person name="Yamagata H."/>
            <person name="Yamada T."/>
            <person name="Ye Y."/>
            <person name="Shaw J.R."/>
            <person name="Andrews J."/>
            <person name="Crease T.J."/>
            <person name="Tang H."/>
            <person name="Lucas S.M."/>
            <person name="Robertson H.M."/>
            <person name="Bork P."/>
            <person name="Koonin E.V."/>
            <person name="Zdobnov E.M."/>
            <person name="Grigoriev I.V."/>
            <person name="Lynch M."/>
            <person name="Boore J.L."/>
        </authorList>
    </citation>
    <scope>NUCLEOTIDE SEQUENCE [LARGE SCALE GENOMIC DNA]</scope>
</reference>
<dbReference type="EMBL" id="GL732552">
    <property type="protein sequence ID" value="EFX79427.1"/>
    <property type="molecule type" value="Genomic_DNA"/>
</dbReference>
<dbReference type="PhylomeDB" id="E9GM98"/>
<dbReference type="Gene3D" id="3.40.190.10">
    <property type="entry name" value="Periplasmic binding protein-like II"/>
    <property type="match status" value="1"/>
</dbReference>
<dbReference type="AlphaFoldDB" id="E9GM98"/>
<dbReference type="KEGG" id="dpx:DAPPUDRAFT_319611"/>
<dbReference type="HOGENOM" id="CLU_2123516_0_0_1"/>
<dbReference type="InParanoid" id="E9GM98"/>
<organism evidence="1 2">
    <name type="scientific">Daphnia pulex</name>
    <name type="common">Water flea</name>
    <dbReference type="NCBI Taxonomy" id="6669"/>
    <lineage>
        <taxon>Eukaryota</taxon>
        <taxon>Metazoa</taxon>
        <taxon>Ecdysozoa</taxon>
        <taxon>Arthropoda</taxon>
        <taxon>Crustacea</taxon>
        <taxon>Branchiopoda</taxon>
        <taxon>Diplostraca</taxon>
        <taxon>Cladocera</taxon>
        <taxon>Anomopoda</taxon>
        <taxon>Daphniidae</taxon>
        <taxon>Daphnia</taxon>
    </lineage>
</organism>
<name>E9GM98_DAPPU</name>
<dbReference type="SUPFAM" id="SSF53850">
    <property type="entry name" value="Periplasmic binding protein-like II"/>
    <property type="match status" value="1"/>
</dbReference>
<protein>
    <recommendedName>
        <fullName evidence="3">Solute-binding protein family 3/N-terminal domain-containing protein</fullName>
    </recommendedName>
</protein>
<proteinExistence type="predicted"/>
<keyword evidence="2" id="KW-1185">Reference proteome</keyword>
<evidence type="ECO:0008006" key="3">
    <source>
        <dbReference type="Google" id="ProtNLM"/>
    </source>
</evidence>
<accession>E9GM98</accession>
<evidence type="ECO:0000313" key="1">
    <source>
        <dbReference type="EMBL" id="EFX79427.1"/>
    </source>
</evidence>